<gene>
    <name evidence="4" type="ORF">KQI42_13210</name>
</gene>
<reference evidence="4 5" key="1">
    <citation type="submission" date="2021-06" db="EMBL/GenBank/DDBJ databases">
        <authorList>
            <person name="Sun Q."/>
            <person name="Li D."/>
        </authorList>
    </citation>
    <scope>NUCLEOTIDE SEQUENCE [LARGE SCALE GENOMIC DNA]</scope>
    <source>
        <strain evidence="4 5">MSJ-40</strain>
    </source>
</reference>
<feature type="transmembrane region" description="Helical" evidence="2">
    <location>
        <begin position="294"/>
        <end position="313"/>
    </location>
</feature>
<dbReference type="InterPro" id="IPR011642">
    <property type="entry name" value="Gate_dom"/>
</dbReference>
<feature type="transmembrane region" description="Helical" evidence="2">
    <location>
        <begin position="333"/>
        <end position="355"/>
    </location>
</feature>
<evidence type="ECO:0000259" key="3">
    <source>
        <dbReference type="PROSITE" id="PS51711"/>
    </source>
</evidence>
<dbReference type="InterPro" id="IPR030389">
    <property type="entry name" value="G_FEOB_dom"/>
</dbReference>
<dbReference type="InterPro" id="IPR005225">
    <property type="entry name" value="Small_GTP-bd"/>
</dbReference>
<dbReference type="PROSITE" id="PS51711">
    <property type="entry name" value="G_FEOB"/>
    <property type="match status" value="1"/>
</dbReference>
<accession>A0ABS6E7S8</accession>
<dbReference type="InterPro" id="IPR011640">
    <property type="entry name" value="Fe2_transport_prot_B_C"/>
</dbReference>
<keyword evidence="2" id="KW-0472">Membrane</keyword>
<dbReference type="PANTHER" id="PTHR43185">
    <property type="entry name" value="FERROUS IRON TRANSPORT PROTEIN B"/>
    <property type="match status" value="1"/>
</dbReference>
<organism evidence="4 5">
    <name type="scientific">Tissierella simiarum</name>
    <dbReference type="NCBI Taxonomy" id="2841534"/>
    <lineage>
        <taxon>Bacteria</taxon>
        <taxon>Bacillati</taxon>
        <taxon>Bacillota</taxon>
        <taxon>Tissierellia</taxon>
        <taxon>Tissierellales</taxon>
        <taxon>Tissierellaceae</taxon>
        <taxon>Tissierella</taxon>
    </lineage>
</organism>
<dbReference type="NCBIfam" id="TIGR00231">
    <property type="entry name" value="small_GTP"/>
    <property type="match status" value="1"/>
</dbReference>
<feature type="transmembrane region" description="Helical" evidence="2">
    <location>
        <begin position="367"/>
        <end position="389"/>
    </location>
</feature>
<comment type="caution">
    <text evidence="4">The sequence shown here is derived from an EMBL/GenBank/DDBJ whole genome shotgun (WGS) entry which is preliminary data.</text>
</comment>
<feature type="transmembrane region" description="Helical" evidence="2">
    <location>
        <begin position="395"/>
        <end position="416"/>
    </location>
</feature>
<keyword evidence="5" id="KW-1185">Reference proteome</keyword>
<dbReference type="CDD" id="cd01879">
    <property type="entry name" value="FeoB"/>
    <property type="match status" value="1"/>
</dbReference>
<feature type="transmembrane region" description="Helical" evidence="2">
    <location>
        <begin position="453"/>
        <end position="472"/>
    </location>
</feature>
<feature type="transmembrane region" description="Helical" evidence="2">
    <location>
        <begin position="524"/>
        <end position="547"/>
    </location>
</feature>
<keyword evidence="2" id="KW-0812">Transmembrane</keyword>
<dbReference type="Pfam" id="PF07670">
    <property type="entry name" value="Gate"/>
    <property type="match status" value="2"/>
</dbReference>
<protein>
    <submittedName>
        <fullName evidence="4">Ferrous iron transporter B</fullName>
    </submittedName>
</protein>
<dbReference type="Proteomes" id="UP000749471">
    <property type="component" value="Unassembled WGS sequence"/>
</dbReference>
<evidence type="ECO:0000313" key="5">
    <source>
        <dbReference type="Proteomes" id="UP000749471"/>
    </source>
</evidence>
<dbReference type="Pfam" id="PF07664">
    <property type="entry name" value="FeoB_C"/>
    <property type="match status" value="1"/>
</dbReference>
<feature type="domain" description="FeoB-type G" evidence="3">
    <location>
        <begin position="16"/>
        <end position="177"/>
    </location>
</feature>
<keyword evidence="2" id="KW-1133">Transmembrane helix</keyword>
<sequence>MSCHGSGNQSVAVDNKIKILLMGNPNVGKSVIFSKLTGVHVESSNYTGTTVDYTLGEINFKDREGVMIDVPGTYSLEASSEAEEVAVALLEEGADAVICVLDATHLDRNLDLAFKLKEHSIPIIYCLNLMDVAERQGITIDTEKLSKELDGPVISTVAIKNIGLQDLLKKSIELAGTARTPEPELDDKDRWNKINKIVDKVQSKVEKEPTFIEKLENWTIQPWPGIPIAFLVLIISLGVVVGGGKGLRSLVLLPLVKKVIVPLFTTIVSMIVPAGLLRNLLVGEFGILIIGIEWPFALILPYVLLFYIVFSFLEDSGYLPRLGVLADGLLKRIGIQGGNIIPIMMGYGCAVPAILGTRAATTYKERLMVAALVSFAIPCASQSGAFIALLGDRSIAALVLMYLISFLVIVMVGIVMNRVIPGKSQPMLLEIPNLLMPDKSAFKKKLKIRMKHFLLEAEVPMMLGILLAAIVAETGILDKFSIWLGPLVEGWLGLPKEASLSLLLGIIRRELAVLPLLELNLNTLQLLVGSVVALFYLPCLSVFAVLAKEFSLKTAIAIGIATTVSAFVFAGLINQIGRLILAIV</sequence>
<dbReference type="InterPro" id="IPR050860">
    <property type="entry name" value="FeoB_GTPase"/>
</dbReference>
<feature type="transmembrane region" description="Helical" evidence="2">
    <location>
        <begin position="554"/>
        <end position="573"/>
    </location>
</feature>
<dbReference type="PANTHER" id="PTHR43185:SF1">
    <property type="entry name" value="FE(2+) TRANSPORTER FEOB"/>
    <property type="match status" value="1"/>
</dbReference>
<dbReference type="EMBL" id="JAHLPM010000011">
    <property type="protein sequence ID" value="MBU5438980.1"/>
    <property type="molecule type" value="Genomic_DNA"/>
</dbReference>
<name>A0ABS6E7S8_9FIRM</name>
<evidence type="ECO:0000313" key="4">
    <source>
        <dbReference type="EMBL" id="MBU5438980.1"/>
    </source>
</evidence>
<feature type="transmembrane region" description="Helical" evidence="2">
    <location>
        <begin position="259"/>
        <end position="282"/>
    </location>
</feature>
<feature type="transmembrane region" description="Helical" evidence="2">
    <location>
        <begin position="228"/>
        <end position="247"/>
    </location>
</feature>
<evidence type="ECO:0000256" key="1">
    <source>
        <dbReference type="ARBA" id="ARBA00022741"/>
    </source>
</evidence>
<proteinExistence type="predicted"/>
<evidence type="ECO:0000256" key="2">
    <source>
        <dbReference type="SAM" id="Phobius"/>
    </source>
</evidence>
<dbReference type="RefSeq" id="WP_216520547.1">
    <property type="nucleotide sequence ID" value="NZ_JAHLPM010000011.1"/>
</dbReference>
<keyword evidence="1" id="KW-0547">Nucleotide-binding</keyword>
<dbReference type="Pfam" id="PF02421">
    <property type="entry name" value="FeoB_N"/>
    <property type="match status" value="1"/>
</dbReference>